<dbReference type="RefSeq" id="WP_307327622.1">
    <property type="nucleotide sequence ID" value="NZ_JAUSUG010000014.1"/>
</dbReference>
<dbReference type="EMBL" id="JAUSUG010000014">
    <property type="protein sequence ID" value="MDQ0256068.1"/>
    <property type="molecule type" value="Genomic_DNA"/>
</dbReference>
<keyword evidence="13" id="KW-0560">Oxidoreductase</keyword>
<dbReference type="Pfam" id="PF01654">
    <property type="entry name" value="Cyt_bd_oxida_I"/>
    <property type="match status" value="1"/>
</dbReference>
<feature type="transmembrane region" description="Helical" evidence="12">
    <location>
        <begin position="318"/>
        <end position="343"/>
    </location>
</feature>
<evidence type="ECO:0000256" key="10">
    <source>
        <dbReference type="ARBA" id="ARBA00023004"/>
    </source>
</evidence>
<keyword evidence="11 12" id="KW-0472">Membrane</keyword>
<sequence length="453" mass="50278">MFVEYDPVLYSRILTALTLGFHVIFATLGVGVPLMIAIAEWMGIRRNDPHYTLMARRWARGFVVTVAVGVVTGTAIALQLSLLWPNFMQAAGHTIGLPMFMEAFAFFFEAIFLGIYLYTWDRFKSKLKHFLLIIPIVIGATASAFFITTVNSFMNAPQGFTIVDGILTDVSPLAAMFNPATPTKIAHVIVTCYLTSAFVLGAIAAFNLLKGKTHVYHKKALHLTMVTGVIFAIGTAVIGDLSGKYLHEYQPEKLAAAEWHFETESEAPLILGGILTEDNEVRFALEIPYALSILAGGSTDTVVVGLNDFPEEYLPPLWVHYMFDLMVFIGMYLAAVSTLFVFVNWKKNWNAFNRPLLWSVFAGGPLAMVAIQSGWLFAEVGRQPWILNGVMTVAEGATTSQHVDIMLVLFIILYTILGTTCVMVLRRMFKSNPVEHELEKRGLVHLNSHVSNQ</sequence>
<evidence type="ECO:0000313" key="13">
    <source>
        <dbReference type="EMBL" id="MDQ0256068.1"/>
    </source>
</evidence>
<evidence type="ECO:0000256" key="3">
    <source>
        <dbReference type="ARBA" id="ARBA00022448"/>
    </source>
</evidence>
<dbReference type="PANTHER" id="PTHR30365:SF14">
    <property type="entry name" value="CYTOCHROME BD MENAQUINOL OXIDASE SUBUNIT I-RELATED"/>
    <property type="match status" value="1"/>
</dbReference>
<dbReference type="PIRSF" id="PIRSF006446">
    <property type="entry name" value="Cyt_quinol_oxidase_1"/>
    <property type="match status" value="1"/>
</dbReference>
<keyword evidence="7 12" id="KW-0479">Metal-binding</keyword>
<evidence type="ECO:0000256" key="5">
    <source>
        <dbReference type="ARBA" id="ARBA00022617"/>
    </source>
</evidence>
<keyword evidence="10 12" id="KW-0408">Iron</keyword>
<feature type="transmembrane region" description="Helical" evidence="12">
    <location>
        <begin position="20"/>
        <end position="41"/>
    </location>
</feature>
<accession>A0ABT9ZXV3</accession>
<dbReference type="PANTHER" id="PTHR30365">
    <property type="entry name" value="CYTOCHROME D UBIQUINOL OXIDASE"/>
    <property type="match status" value="1"/>
</dbReference>
<evidence type="ECO:0000256" key="4">
    <source>
        <dbReference type="ARBA" id="ARBA00022475"/>
    </source>
</evidence>
<dbReference type="EC" id="1.10.3.-" evidence="13"/>
<keyword evidence="4 12" id="KW-1003">Cell membrane</keyword>
<keyword evidence="14" id="KW-1185">Reference proteome</keyword>
<comment type="subcellular location">
    <subcellularLocation>
        <location evidence="1">Cell membrane</location>
        <topology evidence="1">Multi-pass membrane protein</topology>
    </subcellularLocation>
</comment>
<feature type="transmembrane region" description="Helical" evidence="12">
    <location>
        <begin position="355"/>
        <end position="378"/>
    </location>
</feature>
<evidence type="ECO:0000256" key="1">
    <source>
        <dbReference type="ARBA" id="ARBA00004651"/>
    </source>
</evidence>
<keyword evidence="6 12" id="KW-0812">Transmembrane</keyword>
<evidence type="ECO:0000256" key="6">
    <source>
        <dbReference type="ARBA" id="ARBA00022692"/>
    </source>
</evidence>
<feature type="transmembrane region" description="Helical" evidence="12">
    <location>
        <begin position="62"/>
        <end position="83"/>
    </location>
</feature>
<protein>
    <submittedName>
        <fullName evidence="13">Cytochrome d ubiquinol oxidase subunit I</fullName>
        <ecNumber evidence="13">1.10.3.-</ecNumber>
    </submittedName>
</protein>
<keyword evidence="5 12" id="KW-0349">Heme</keyword>
<dbReference type="Proteomes" id="UP001230005">
    <property type="component" value="Unassembled WGS sequence"/>
</dbReference>
<dbReference type="InterPro" id="IPR002585">
    <property type="entry name" value="Cyt-d_ubiquinol_oxidase_su_1"/>
</dbReference>
<comment type="similarity">
    <text evidence="2 12">Belongs to the cytochrome ubiquinol oxidase subunit 1 family.</text>
</comment>
<feature type="transmembrane region" description="Helical" evidence="12">
    <location>
        <begin position="95"/>
        <end position="118"/>
    </location>
</feature>
<dbReference type="GO" id="GO:0016491">
    <property type="term" value="F:oxidoreductase activity"/>
    <property type="evidence" value="ECO:0007669"/>
    <property type="project" value="UniProtKB-KW"/>
</dbReference>
<evidence type="ECO:0000256" key="12">
    <source>
        <dbReference type="PIRNR" id="PIRNR006446"/>
    </source>
</evidence>
<evidence type="ECO:0000256" key="11">
    <source>
        <dbReference type="ARBA" id="ARBA00023136"/>
    </source>
</evidence>
<proteinExistence type="inferred from homology"/>
<gene>
    <name evidence="13" type="ORF">J2S74_003467</name>
</gene>
<evidence type="ECO:0000256" key="9">
    <source>
        <dbReference type="ARBA" id="ARBA00022989"/>
    </source>
</evidence>
<keyword evidence="8 12" id="KW-0249">Electron transport</keyword>
<feature type="transmembrane region" description="Helical" evidence="12">
    <location>
        <begin position="130"/>
        <end position="150"/>
    </location>
</feature>
<evidence type="ECO:0000256" key="2">
    <source>
        <dbReference type="ARBA" id="ARBA00009819"/>
    </source>
</evidence>
<name>A0ABT9ZXV3_9BACI</name>
<evidence type="ECO:0000256" key="8">
    <source>
        <dbReference type="ARBA" id="ARBA00022982"/>
    </source>
</evidence>
<keyword evidence="3 12" id="KW-0813">Transport</keyword>
<feature type="transmembrane region" description="Helical" evidence="12">
    <location>
        <begin position="405"/>
        <end position="425"/>
    </location>
</feature>
<keyword evidence="9 12" id="KW-1133">Transmembrane helix</keyword>
<feature type="transmembrane region" description="Helical" evidence="12">
    <location>
        <begin position="185"/>
        <end position="208"/>
    </location>
</feature>
<evidence type="ECO:0000313" key="14">
    <source>
        <dbReference type="Proteomes" id="UP001230005"/>
    </source>
</evidence>
<evidence type="ECO:0000256" key="7">
    <source>
        <dbReference type="ARBA" id="ARBA00022723"/>
    </source>
</evidence>
<feature type="transmembrane region" description="Helical" evidence="12">
    <location>
        <begin position="220"/>
        <end position="239"/>
    </location>
</feature>
<organism evidence="13 14">
    <name type="scientific">Evansella vedderi</name>
    <dbReference type="NCBI Taxonomy" id="38282"/>
    <lineage>
        <taxon>Bacteria</taxon>
        <taxon>Bacillati</taxon>
        <taxon>Bacillota</taxon>
        <taxon>Bacilli</taxon>
        <taxon>Bacillales</taxon>
        <taxon>Bacillaceae</taxon>
        <taxon>Evansella</taxon>
    </lineage>
</organism>
<comment type="caution">
    <text evidence="13">The sequence shown here is derived from an EMBL/GenBank/DDBJ whole genome shotgun (WGS) entry which is preliminary data.</text>
</comment>
<reference evidence="13 14" key="1">
    <citation type="submission" date="2023-07" db="EMBL/GenBank/DDBJ databases">
        <title>Genomic Encyclopedia of Type Strains, Phase IV (KMG-IV): sequencing the most valuable type-strain genomes for metagenomic binning, comparative biology and taxonomic classification.</title>
        <authorList>
            <person name="Goeker M."/>
        </authorList>
    </citation>
    <scope>NUCLEOTIDE SEQUENCE [LARGE SCALE GENOMIC DNA]</scope>
    <source>
        <strain evidence="13 14">DSM 9768</strain>
    </source>
</reference>